<organism evidence="4 5">
    <name type="scientific">Rickenella mellea</name>
    <dbReference type="NCBI Taxonomy" id="50990"/>
    <lineage>
        <taxon>Eukaryota</taxon>
        <taxon>Fungi</taxon>
        <taxon>Dikarya</taxon>
        <taxon>Basidiomycota</taxon>
        <taxon>Agaricomycotina</taxon>
        <taxon>Agaricomycetes</taxon>
        <taxon>Hymenochaetales</taxon>
        <taxon>Rickenellaceae</taxon>
        <taxon>Rickenella</taxon>
    </lineage>
</organism>
<dbReference type="Pfam" id="PF20151">
    <property type="entry name" value="DUF6533"/>
    <property type="match status" value="1"/>
</dbReference>
<dbReference type="EMBL" id="ML170190">
    <property type="protein sequence ID" value="TDL20165.1"/>
    <property type="molecule type" value="Genomic_DNA"/>
</dbReference>
<evidence type="ECO:0000259" key="3">
    <source>
        <dbReference type="Pfam" id="PF20151"/>
    </source>
</evidence>
<dbReference type="OrthoDB" id="3060195at2759"/>
<evidence type="ECO:0000313" key="4">
    <source>
        <dbReference type="EMBL" id="TDL20165.1"/>
    </source>
</evidence>
<dbReference type="VEuPathDB" id="FungiDB:BD410DRAFT_899740"/>
<keyword evidence="5" id="KW-1185">Reference proteome</keyword>
<dbReference type="AlphaFoldDB" id="A0A4Y7PYE6"/>
<feature type="transmembrane region" description="Helical" evidence="2">
    <location>
        <begin position="52"/>
        <end position="77"/>
    </location>
</feature>
<proteinExistence type="predicted"/>
<reference evidence="4 5" key="1">
    <citation type="submission" date="2018-06" db="EMBL/GenBank/DDBJ databases">
        <title>A transcriptomic atlas of mushroom development highlights an independent origin of complex multicellularity.</title>
        <authorList>
            <consortium name="DOE Joint Genome Institute"/>
            <person name="Krizsan K."/>
            <person name="Almasi E."/>
            <person name="Merenyi Z."/>
            <person name="Sahu N."/>
            <person name="Viragh M."/>
            <person name="Koszo T."/>
            <person name="Mondo S."/>
            <person name="Kiss B."/>
            <person name="Balint B."/>
            <person name="Kues U."/>
            <person name="Barry K."/>
            <person name="Hegedus J.C."/>
            <person name="Henrissat B."/>
            <person name="Johnson J."/>
            <person name="Lipzen A."/>
            <person name="Ohm R."/>
            <person name="Nagy I."/>
            <person name="Pangilinan J."/>
            <person name="Yan J."/>
            <person name="Xiong Y."/>
            <person name="Grigoriev I.V."/>
            <person name="Hibbett D.S."/>
            <person name="Nagy L.G."/>
        </authorList>
    </citation>
    <scope>NUCLEOTIDE SEQUENCE [LARGE SCALE GENOMIC DNA]</scope>
    <source>
        <strain evidence="4 5">SZMC22713</strain>
    </source>
</reference>
<keyword evidence="2" id="KW-1133">Transmembrane helix</keyword>
<feature type="transmembrane region" description="Helical" evidence="2">
    <location>
        <begin position="20"/>
        <end position="40"/>
    </location>
</feature>
<dbReference type="InterPro" id="IPR045340">
    <property type="entry name" value="DUF6533"/>
</dbReference>
<sequence>MSSAALKGIISSLQAGRVAISAGTAAAALVIYDFFLTLSSEQNHIWQPKRTLVFYIFNTLRYATLAYQITFNLAFFLPIKHNASNLFSPSEMQGCAAIIYVEQVCFIFSSAALSGVFLMRTFAIYERNWIVFVVLFFVAAVKIFVSATDFFVSAKVAATAGAFARFASCSETIPASGKKWNTASASLALLFDTIVVFLTVAKTIQLYHATRKAGMKKGYTYFILRDGLLYYFTIEILLLCTVIFNQIPSVETGVARVVIILQTSLAPILGQRLVLNLKAFTPKAFDSDSPRGVSDTVQQELSGLQFAQGSVIGNIGAPLRMSFATNRDDDYDDDSEQSRTRQGDLGEMLELKGFEGAHSKSNAEDEEKHLESPGIAVHAI</sequence>
<feature type="domain" description="DUF6533" evidence="3">
    <location>
        <begin position="24"/>
        <end position="65"/>
    </location>
</feature>
<protein>
    <recommendedName>
        <fullName evidence="3">DUF6533 domain-containing protein</fullName>
    </recommendedName>
</protein>
<evidence type="ECO:0000256" key="1">
    <source>
        <dbReference type="SAM" id="MobiDB-lite"/>
    </source>
</evidence>
<feature type="region of interest" description="Disordered" evidence="1">
    <location>
        <begin position="325"/>
        <end position="380"/>
    </location>
</feature>
<name>A0A4Y7PYE6_9AGAM</name>
<evidence type="ECO:0000313" key="5">
    <source>
        <dbReference type="Proteomes" id="UP000294933"/>
    </source>
</evidence>
<evidence type="ECO:0000256" key="2">
    <source>
        <dbReference type="SAM" id="Phobius"/>
    </source>
</evidence>
<feature type="transmembrane region" description="Helical" evidence="2">
    <location>
        <begin position="187"/>
        <end position="207"/>
    </location>
</feature>
<keyword evidence="2" id="KW-0472">Membrane</keyword>
<gene>
    <name evidence="4" type="ORF">BD410DRAFT_899740</name>
</gene>
<feature type="transmembrane region" description="Helical" evidence="2">
    <location>
        <begin position="228"/>
        <end position="247"/>
    </location>
</feature>
<feature type="compositionally biased region" description="Basic and acidic residues" evidence="1">
    <location>
        <begin position="336"/>
        <end position="371"/>
    </location>
</feature>
<feature type="transmembrane region" description="Helical" evidence="2">
    <location>
        <begin position="129"/>
        <end position="147"/>
    </location>
</feature>
<dbReference type="Proteomes" id="UP000294933">
    <property type="component" value="Unassembled WGS sequence"/>
</dbReference>
<keyword evidence="2" id="KW-0812">Transmembrane</keyword>
<accession>A0A4Y7PYE6</accession>
<feature type="transmembrane region" description="Helical" evidence="2">
    <location>
        <begin position="97"/>
        <end position="117"/>
    </location>
</feature>